<organism evidence="4 5">
    <name type="scientific">Nocardia vermiculata</name>
    <dbReference type="NCBI Taxonomy" id="257274"/>
    <lineage>
        <taxon>Bacteria</taxon>
        <taxon>Bacillati</taxon>
        <taxon>Actinomycetota</taxon>
        <taxon>Actinomycetes</taxon>
        <taxon>Mycobacteriales</taxon>
        <taxon>Nocardiaceae</taxon>
        <taxon>Nocardia</taxon>
    </lineage>
</organism>
<dbReference type="RefSeq" id="WP_067870988.1">
    <property type="nucleotide sequence ID" value="NZ_JAAXOP010000009.1"/>
</dbReference>
<evidence type="ECO:0000313" key="5">
    <source>
        <dbReference type="Proteomes" id="UP000565711"/>
    </source>
</evidence>
<dbReference type="InterPro" id="IPR033880">
    <property type="entry name" value="SPFH_YdjI"/>
</dbReference>
<name>A0A846XXE5_9NOCA</name>
<feature type="compositionally biased region" description="Pro residues" evidence="1">
    <location>
        <begin position="285"/>
        <end position="294"/>
    </location>
</feature>
<dbReference type="EMBL" id="JAAXOP010000009">
    <property type="protein sequence ID" value="NKY51836.1"/>
    <property type="molecule type" value="Genomic_DNA"/>
</dbReference>
<evidence type="ECO:0000256" key="1">
    <source>
        <dbReference type="SAM" id="MobiDB-lite"/>
    </source>
</evidence>
<evidence type="ECO:0000259" key="2">
    <source>
        <dbReference type="Pfam" id="PF12773"/>
    </source>
</evidence>
<keyword evidence="5" id="KW-1185">Reference proteome</keyword>
<dbReference type="CDD" id="cd03408">
    <property type="entry name" value="SPFH_like_u1"/>
    <property type="match status" value="1"/>
</dbReference>
<proteinExistence type="predicted"/>
<feature type="compositionally biased region" description="Low complexity" evidence="1">
    <location>
        <begin position="331"/>
        <end position="348"/>
    </location>
</feature>
<comment type="caution">
    <text evidence="4">The sequence shown here is derived from an EMBL/GenBank/DDBJ whole genome shotgun (WGS) entry which is preliminary data.</text>
</comment>
<dbReference type="Proteomes" id="UP000565711">
    <property type="component" value="Unassembled WGS sequence"/>
</dbReference>
<feature type="domain" description="DZANK-type" evidence="2">
    <location>
        <begin position="367"/>
        <end position="413"/>
    </location>
</feature>
<dbReference type="PANTHER" id="PTHR37826:SF2">
    <property type="entry name" value="ZINC-RIBBON DOMAIN-CONTAINING PROTEIN"/>
    <property type="match status" value="1"/>
</dbReference>
<reference evidence="4 5" key="1">
    <citation type="submission" date="2020-04" db="EMBL/GenBank/DDBJ databases">
        <title>MicrobeNet Type strains.</title>
        <authorList>
            <person name="Nicholson A.C."/>
        </authorList>
    </citation>
    <scope>NUCLEOTIDE SEQUENCE [LARGE SCALE GENOMIC DNA]</scope>
    <source>
        <strain evidence="4 5">JCM 12354</strain>
    </source>
</reference>
<feature type="domain" description="SPFH" evidence="3">
    <location>
        <begin position="26"/>
        <end position="222"/>
    </location>
</feature>
<dbReference type="Pfam" id="PF13421">
    <property type="entry name" value="Band_7_1"/>
    <property type="match status" value="1"/>
</dbReference>
<evidence type="ECO:0000259" key="3">
    <source>
        <dbReference type="Pfam" id="PF13421"/>
    </source>
</evidence>
<accession>A0A846XXE5</accession>
<feature type="compositionally biased region" description="Low complexity" evidence="1">
    <location>
        <begin position="303"/>
        <end position="312"/>
    </location>
</feature>
<dbReference type="Pfam" id="PF12773">
    <property type="entry name" value="DZR"/>
    <property type="match status" value="1"/>
</dbReference>
<protein>
    <submittedName>
        <fullName evidence="4">SPFH domain-containing protein</fullName>
    </submittedName>
</protein>
<dbReference type="PANTHER" id="PTHR37826">
    <property type="entry name" value="FLOTILLIN BAND_7_5 DOMAIN PROTEIN"/>
    <property type="match status" value="1"/>
</dbReference>
<feature type="region of interest" description="Disordered" evidence="1">
    <location>
        <begin position="279"/>
        <end position="369"/>
    </location>
</feature>
<evidence type="ECO:0000313" key="4">
    <source>
        <dbReference type="EMBL" id="NKY51836.1"/>
    </source>
</evidence>
<dbReference type="AlphaFoldDB" id="A0A846XXE5"/>
<dbReference type="InterPro" id="IPR025874">
    <property type="entry name" value="DZR"/>
</dbReference>
<sequence length="418" mass="44366">MAWFEREFIVVPDNRKDQLVYKWPDLNIRRFSRVIVNTDQIALFIKSGLVVTSMGPGRHRVDADELPVLGALVDTVTGNNFYRAELYFVSTREFSGVKFGGRLDDIVDPVSEQVVTLRAFGEFSLAIRDPAQLLTSLVGTTDLTDPAAVQSWCADLLLKSMKMAVSHGISEGSWQVLGLSAQLQSVETEVIRRTNLALYEYGLRISRMGNFDITLAPEDAERLKRLAKDVTYIRLAGDFQRYAAGEMALGAGAGMAQSHGGSEGGFLGAALGLNALNTNGQPMPHWAPQPPAPQSPANLFGTQQQPAQLPAATRSDTAGPPPVERPAAADAPTSGKPGAAPAGGADPARSTPQPGAAPSRPPADTTCSSCGNENPAQARFCMHCGTRLPAEPRHCTACGDELVPAARFCGACGTPAGP</sequence>
<gene>
    <name evidence="4" type="ORF">HGA08_16575</name>
</gene>